<dbReference type="Proteomes" id="UP000251800">
    <property type="component" value="Unassembled WGS sequence"/>
</dbReference>
<feature type="region of interest" description="Disordered" evidence="1">
    <location>
        <begin position="1"/>
        <end position="29"/>
    </location>
</feature>
<feature type="transmembrane region" description="Helical" evidence="2">
    <location>
        <begin position="351"/>
        <end position="372"/>
    </location>
</feature>
<feature type="transmembrane region" description="Helical" evidence="2">
    <location>
        <begin position="241"/>
        <end position="264"/>
    </location>
</feature>
<organism evidence="3 4">
    <name type="scientific">Abyssibacter profundi</name>
    <dbReference type="NCBI Taxonomy" id="2182787"/>
    <lineage>
        <taxon>Bacteria</taxon>
        <taxon>Pseudomonadati</taxon>
        <taxon>Pseudomonadota</taxon>
        <taxon>Gammaproteobacteria</taxon>
        <taxon>Chromatiales</taxon>
        <taxon>Oceanococcaceae</taxon>
        <taxon>Abyssibacter</taxon>
    </lineage>
</organism>
<comment type="caution">
    <text evidence="3">The sequence shown here is derived from an EMBL/GenBank/DDBJ whole genome shotgun (WGS) entry which is preliminary data.</text>
</comment>
<dbReference type="EMBL" id="QEQK01000018">
    <property type="protein sequence ID" value="PWN54806.1"/>
    <property type="molecule type" value="Genomic_DNA"/>
</dbReference>
<gene>
    <name evidence="3" type="ORF">DEH80_15825</name>
</gene>
<feature type="transmembrane region" description="Helical" evidence="2">
    <location>
        <begin position="209"/>
        <end position="234"/>
    </location>
</feature>
<keyword evidence="2" id="KW-0472">Membrane</keyword>
<evidence type="ECO:0000313" key="4">
    <source>
        <dbReference type="Proteomes" id="UP000251800"/>
    </source>
</evidence>
<feature type="transmembrane region" description="Helical" evidence="2">
    <location>
        <begin position="418"/>
        <end position="440"/>
    </location>
</feature>
<keyword evidence="4" id="KW-1185">Reference proteome</keyword>
<feature type="transmembrane region" description="Helical" evidence="2">
    <location>
        <begin position="299"/>
        <end position="331"/>
    </location>
</feature>
<protein>
    <recommendedName>
        <fullName evidence="5">HupE/UreJ family protein</fullName>
    </recommendedName>
</protein>
<name>A0A383XQA2_9GAMM</name>
<keyword evidence="2" id="KW-0812">Transmembrane</keyword>
<proteinExistence type="predicted"/>
<dbReference type="OrthoDB" id="9808870at2"/>
<feature type="transmembrane region" description="Helical" evidence="2">
    <location>
        <begin position="270"/>
        <end position="287"/>
    </location>
</feature>
<dbReference type="AlphaFoldDB" id="A0A383XQA2"/>
<evidence type="ECO:0000256" key="1">
    <source>
        <dbReference type="SAM" id="MobiDB-lite"/>
    </source>
</evidence>
<dbReference type="InterPro" id="IPR032809">
    <property type="entry name" value="Put_HupE_UreJ"/>
</dbReference>
<evidence type="ECO:0000256" key="2">
    <source>
        <dbReference type="SAM" id="Phobius"/>
    </source>
</evidence>
<evidence type="ECO:0000313" key="3">
    <source>
        <dbReference type="EMBL" id="PWN54806.1"/>
    </source>
</evidence>
<keyword evidence="2" id="KW-1133">Transmembrane helix</keyword>
<reference evidence="3 4" key="1">
    <citation type="submission" date="2018-05" db="EMBL/GenBank/DDBJ databases">
        <title>Abyssibacter profundi OUC007T gen. nov., sp. nov, a marine bacterium isolated from seawater of the Mariana Trench.</title>
        <authorList>
            <person name="Zhou S."/>
        </authorList>
    </citation>
    <scope>NUCLEOTIDE SEQUENCE [LARGE SCALE GENOMIC DNA]</scope>
    <source>
        <strain evidence="3 4">OUC007</strain>
    </source>
</reference>
<dbReference type="Pfam" id="PF13795">
    <property type="entry name" value="HupE_UreJ_2"/>
    <property type="match status" value="2"/>
</dbReference>
<accession>A0A383XQA2</accession>
<evidence type="ECO:0008006" key="5">
    <source>
        <dbReference type="Google" id="ProtNLM"/>
    </source>
</evidence>
<sequence>MSRDCGNKRTSASMDKPAVPSASGDPTPGSALRRHWWVCGLLLVTMIAITQPAQAHTRSQSFSSWSWQDTEVTGRFTIDARRATLLYADVPAGSAAATQSLPMRLADHLAGTVQLRQGDTVCRTIADPIPRPAAAGWLAVDLQFACPLSLSDQSAQLHIDALFRYAATHLHIAQIGQDAGQIERVLTPEHSTLTLGANATPRVVGLGEFVWLGATHVASGWDHIAFLAALLLLITGWRARLWTVTGFTIGHSITLALVVSGLLLPDGRTVEALIGFSVLYAALDAARQRGDLRHHAIRLWLIALAGIGLGSWLSGLSALAPGVWLACLLLSLRLGPAGTSTPAATTSGPLIATAFGLIHGAGFAGALLDLAISSDSLWRMLLGFNLGVELGQIGIVLVLAAAGAGLQRGWTRLRPQTAAHWPATLALCGLAGLGSHWFLLRALGG</sequence>
<feature type="transmembrane region" description="Helical" evidence="2">
    <location>
        <begin position="384"/>
        <end position="406"/>
    </location>
</feature>